<name>A0A0A5GN19_9BACI</name>
<reference evidence="3 4" key="1">
    <citation type="submission" date="2013-08" db="EMBL/GenBank/DDBJ databases">
        <authorList>
            <person name="Huang J."/>
            <person name="Wang G."/>
        </authorList>
    </citation>
    <scope>NUCLEOTIDE SEQUENCE [LARGE SCALE GENOMIC DNA]</scope>
    <source>
        <strain evidence="3 4">JSM 076056</strain>
    </source>
</reference>
<evidence type="ECO:0000313" key="3">
    <source>
        <dbReference type="EMBL" id="KGX92628.1"/>
    </source>
</evidence>
<dbReference type="STRING" id="1385510.GCA_000425205_01859"/>
<evidence type="ECO:0000313" key="4">
    <source>
        <dbReference type="Proteomes" id="UP000030528"/>
    </source>
</evidence>
<organism evidence="3 4">
    <name type="scientific">Pontibacillus halophilus JSM 076056 = DSM 19796</name>
    <dbReference type="NCBI Taxonomy" id="1385510"/>
    <lineage>
        <taxon>Bacteria</taxon>
        <taxon>Bacillati</taxon>
        <taxon>Bacillota</taxon>
        <taxon>Bacilli</taxon>
        <taxon>Bacillales</taxon>
        <taxon>Bacillaceae</taxon>
        <taxon>Pontibacillus</taxon>
    </lineage>
</organism>
<dbReference type="InterPro" id="IPR001279">
    <property type="entry name" value="Metallo-B-lactamas"/>
</dbReference>
<feature type="domain" description="Metallo-beta-lactamase" evidence="2">
    <location>
        <begin position="18"/>
        <end position="188"/>
    </location>
</feature>
<protein>
    <recommendedName>
        <fullName evidence="2">Metallo-beta-lactamase domain-containing protein</fullName>
    </recommendedName>
</protein>
<evidence type="ECO:0000259" key="2">
    <source>
        <dbReference type="SMART" id="SM00849"/>
    </source>
</evidence>
<dbReference type="SMART" id="SM00849">
    <property type="entry name" value="Lactamase_B"/>
    <property type="match status" value="1"/>
</dbReference>
<dbReference type="Pfam" id="PF00753">
    <property type="entry name" value="Lactamase_B"/>
    <property type="match status" value="1"/>
</dbReference>
<proteinExistence type="predicted"/>
<dbReference type="PANTHER" id="PTHR46018">
    <property type="entry name" value="ZINC PHOSPHODIESTERASE ELAC PROTEIN 1"/>
    <property type="match status" value="1"/>
</dbReference>
<dbReference type="CDD" id="cd07716">
    <property type="entry name" value="RNaseZ_short-form-like_MBL-fold"/>
    <property type="match status" value="1"/>
</dbReference>
<dbReference type="Proteomes" id="UP000030528">
    <property type="component" value="Unassembled WGS sequence"/>
</dbReference>
<dbReference type="SUPFAM" id="SSF56281">
    <property type="entry name" value="Metallo-hydrolase/oxidoreductase"/>
    <property type="match status" value="1"/>
</dbReference>
<dbReference type="InterPro" id="IPR036866">
    <property type="entry name" value="RibonucZ/Hydroxyglut_hydro"/>
</dbReference>
<dbReference type="eggNOG" id="COG1234">
    <property type="taxonomic scope" value="Bacteria"/>
</dbReference>
<keyword evidence="1" id="KW-0862">Zinc</keyword>
<dbReference type="RefSeq" id="WP_026800259.1">
    <property type="nucleotide sequence ID" value="NZ_AULI01000007.1"/>
</dbReference>
<sequence length="246" mass="27080">MKFTVNGFWGGYPGAGEATSSYLVEKDGFTLMIDCGSGALSRLQERKSIMDLDAVLITHYHFDHVADIGPLQYAHKVQNAIGGTEKVLPIYGHQEDEAGFDSLTHDYTEGISYDPSSELRVGPFTVTFMKTNHPVPCYATRITDGESVIVFTADSSYKDSFIPFSEGADLLVTDCNFYKGMDGSKPGHMTSEEVGHIANQAQVGELWISHLPHFGEVSQLKTEASEQFSGEVKVAYEGLQWMSRSK</sequence>
<dbReference type="OrthoDB" id="9794898at2"/>
<dbReference type="GO" id="GO:0042781">
    <property type="term" value="F:3'-tRNA processing endoribonuclease activity"/>
    <property type="evidence" value="ECO:0007669"/>
    <property type="project" value="TreeGrafter"/>
</dbReference>
<gene>
    <name evidence="3" type="ORF">N781_14985</name>
</gene>
<dbReference type="EMBL" id="AVPE01000005">
    <property type="protein sequence ID" value="KGX92628.1"/>
    <property type="molecule type" value="Genomic_DNA"/>
</dbReference>
<evidence type="ECO:0000256" key="1">
    <source>
        <dbReference type="ARBA" id="ARBA00022833"/>
    </source>
</evidence>
<accession>A0A0A5GN19</accession>
<comment type="caution">
    <text evidence="3">The sequence shown here is derived from an EMBL/GenBank/DDBJ whole genome shotgun (WGS) entry which is preliminary data.</text>
</comment>
<dbReference type="PANTHER" id="PTHR46018:SF4">
    <property type="entry name" value="METALLO-HYDROLASE YHFI-RELATED"/>
    <property type="match status" value="1"/>
</dbReference>
<dbReference type="Gene3D" id="3.60.15.10">
    <property type="entry name" value="Ribonuclease Z/Hydroxyacylglutathione hydrolase-like"/>
    <property type="match status" value="1"/>
</dbReference>
<keyword evidence="4" id="KW-1185">Reference proteome</keyword>
<dbReference type="AlphaFoldDB" id="A0A0A5GN19"/>